<dbReference type="OrthoDB" id="5997643at2"/>
<dbReference type="AlphaFoldDB" id="A0A386ZID9"/>
<sequence>MGTSGPEIIETSLRLDFIHLPAENLAELSGRTFTFPVNPEGNFIDASIYIGGGHCPVDVTQIDFGPADDGQIPAILHTGFDFAAEGVEIENRAAVITVNLRVPTQPGTAL</sequence>
<reference evidence="1 2" key="1">
    <citation type="submission" date="2018-09" db="EMBL/GenBank/DDBJ databases">
        <title>Nocardia yunnanensis sp. nov., an actinomycete isolated from a soil sample.</title>
        <authorList>
            <person name="Zhang J."/>
        </authorList>
    </citation>
    <scope>NUCLEOTIDE SEQUENCE [LARGE SCALE GENOMIC DNA]</scope>
    <source>
        <strain evidence="1 2">CFHS0054</strain>
    </source>
</reference>
<keyword evidence="2" id="KW-1185">Reference proteome</keyword>
<dbReference type="Proteomes" id="UP000267164">
    <property type="component" value="Chromosome"/>
</dbReference>
<name>A0A386ZID9_9NOCA</name>
<dbReference type="KEGG" id="nyu:D7D52_27780"/>
<evidence type="ECO:0000313" key="2">
    <source>
        <dbReference type="Proteomes" id="UP000267164"/>
    </source>
</evidence>
<accession>A0A386ZID9</accession>
<evidence type="ECO:0000313" key="1">
    <source>
        <dbReference type="EMBL" id="AYF76973.1"/>
    </source>
</evidence>
<organism evidence="1 2">
    <name type="scientific">Nocardia yunnanensis</name>
    <dbReference type="NCBI Taxonomy" id="2382165"/>
    <lineage>
        <taxon>Bacteria</taxon>
        <taxon>Bacillati</taxon>
        <taxon>Actinomycetota</taxon>
        <taxon>Actinomycetes</taxon>
        <taxon>Mycobacteriales</taxon>
        <taxon>Nocardiaceae</taxon>
        <taxon>Nocardia</taxon>
    </lineage>
</organism>
<proteinExistence type="predicted"/>
<protein>
    <submittedName>
        <fullName evidence="1">Uncharacterized protein</fullName>
    </submittedName>
</protein>
<dbReference type="EMBL" id="CP032568">
    <property type="protein sequence ID" value="AYF76973.1"/>
    <property type="molecule type" value="Genomic_DNA"/>
</dbReference>
<gene>
    <name evidence="1" type="ORF">D7D52_27780</name>
</gene>